<evidence type="ECO:0000256" key="9">
    <source>
        <dbReference type="SAM" id="MobiDB-lite"/>
    </source>
</evidence>
<dbReference type="Pfam" id="PF13500">
    <property type="entry name" value="AAA_26"/>
    <property type="match status" value="1"/>
</dbReference>
<dbReference type="InterPro" id="IPR004614">
    <property type="entry name" value="P_AcTrfase"/>
</dbReference>
<accession>A0A941ISJ2</accession>
<dbReference type="SUPFAM" id="SSF52540">
    <property type="entry name" value="P-loop containing nucleoside triphosphate hydrolases"/>
    <property type="match status" value="1"/>
</dbReference>
<feature type="domain" description="Phosphate acetyl/butaryl transferase" evidence="10">
    <location>
        <begin position="367"/>
        <end position="443"/>
    </location>
</feature>
<dbReference type="FunFam" id="3.40.50.10750:FF:000001">
    <property type="entry name" value="Phosphate acetyltransferase"/>
    <property type="match status" value="1"/>
</dbReference>
<dbReference type="SUPFAM" id="SSF53659">
    <property type="entry name" value="Isocitrate/Isopropylmalate dehydrogenase-like"/>
    <property type="match status" value="2"/>
</dbReference>
<keyword evidence="6 12" id="KW-0012">Acyltransferase</keyword>
<feature type="compositionally biased region" description="Basic and acidic residues" evidence="9">
    <location>
        <begin position="727"/>
        <end position="754"/>
    </location>
</feature>
<keyword evidence="13" id="KW-1185">Reference proteome</keyword>
<dbReference type="InterPro" id="IPR028979">
    <property type="entry name" value="Ser_kin/Pase_Hpr-like_N_sf"/>
</dbReference>
<evidence type="ECO:0000259" key="11">
    <source>
        <dbReference type="Pfam" id="PF07085"/>
    </source>
</evidence>
<gene>
    <name evidence="12" type="primary">pta</name>
    <name evidence="12" type="ORF">KDL01_24330</name>
</gene>
<evidence type="ECO:0000256" key="3">
    <source>
        <dbReference type="ARBA" id="ARBA00012707"/>
    </source>
</evidence>
<dbReference type="NCBIfam" id="NF004167">
    <property type="entry name" value="PRK05632.1"/>
    <property type="match status" value="1"/>
</dbReference>
<feature type="region of interest" description="Disordered" evidence="9">
    <location>
        <begin position="437"/>
        <end position="465"/>
    </location>
</feature>
<dbReference type="InterPro" id="IPR010766">
    <property type="entry name" value="DRTGG"/>
</dbReference>
<dbReference type="EC" id="2.3.1.8" evidence="3"/>
<comment type="function">
    <text evidence="8">Involved in acetate metabolism.</text>
</comment>
<dbReference type="SUPFAM" id="SSF75138">
    <property type="entry name" value="HprK N-terminal domain-like"/>
    <property type="match status" value="1"/>
</dbReference>
<sequence>MARSVYVTGIGRGDGRQVVELGLMELLSRRSDRVGVFRPLTHRSADDMVELLRSRYRIELAPGLLYGMDYEAAAALRAERGQDELVSVLVDRFRRVERHCEAVLVLGTDFADTNIPDELALNARLANEFGALVVAVVGGNRQNADTVAAEARNAERAYAGLGCNLLALVANRVPAAEREATLRQVEQACAVPAYVLPEDPALAAPTVAEVVAATGGTVLLGDADGLDRDVRGYVLGGAMLPHFLDALHPGALVVTPGDRADLLIGALAAHAAGSPALAGVLLTMGETPDPQVMDLAARLGAGTPVAVVPELSFATAQLLAPLEGRITATAPRKAESALGLFDLHVDVPALTARIELDRPQRITPMMFEHELIERARTPRLAQIVLAEGTEERILRAADVLVRRNVCHLTLLGSEPAIRRKLADLGLDLGLDLAADPKTDPRGEIGAEAAADPAAGSTDEPAQAARARVRVVDPTLDPRRERLAEVYAALRRHKGVTLDQALDTVVDVNHFGTMLVHQGLADGMVSGAVHSTASTLRPALEVIKTAPGAGLVSSVFFMCLPDRVLVYGDCAINPDPDAEQLADIAVQCARTAEEFGVPPRVALLSYSTGTSGHGADVDKVREAAAIVRRLRPDLPVEGPIQYDAAIEPAVAATKLPDSPVAGKATVFVFPDLNTGNNTYKAVQRSANALAIGPVLQGLRKPINDLSRGATVQDIVTTVAITAIQAHRQREAEARAPHEIGHEAGHEAGPEADHRTRATTVTG</sequence>
<comment type="caution">
    <text evidence="12">The sequence shown here is derived from an EMBL/GenBank/DDBJ whole genome shotgun (WGS) entry which is preliminary data.</text>
</comment>
<dbReference type="InterPro" id="IPR042113">
    <property type="entry name" value="P_AcTrfase_dom1"/>
</dbReference>
<dbReference type="GO" id="GO:0008959">
    <property type="term" value="F:phosphate acetyltransferase activity"/>
    <property type="evidence" value="ECO:0007669"/>
    <property type="project" value="UniProtKB-EC"/>
</dbReference>
<dbReference type="PANTHER" id="PTHR43356:SF3">
    <property type="entry name" value="PHOSPHATE ACETYLTRANSFERASE"/>
    <property type="match status" value="1"/>
</dbReference>
<evidence type="ECO:0000256" key="2">
    <source>
        <dbReference type="ARBA" id="ARBA00004989"/>
    </source>
</evidence>
<dbReference type="Gene3D" id="3.40.50.10950">
    <property type="match status" value="1"/>
</dbReference>
<dbReference type="Pfam" id="PF01515">
    <property type="entry name" value="PTA_PTB"/>
    <property type="match status" value="2"/>
</dbReference>
<keyword evidence="5 12" id="KW-0808">Transferase</keyword>
<feature type="domain" description="DRTGG" evidence="11">
    <location>
        <begin position="209"/>
        <end position="319"/>
    </location>
</feature>
<dbReference type="EMBL" id="JAGSOG010000141">
    <property type="protein sequence ID" value="MBR7836427.1"/>
    <property type="molecule type" value="Genomic_DNA"/>
</dbReference>
<dbReference type="Gene3D" id="3.40.1390.20">
    <property type="entry name" value="HprK N-terminal domain-like"/>
    <property type="match status" value="1"/>
</dbReference>
<comment type="pathway">
    <text evidence="2">Metabolic intermediate biosynthesis; acetyl-CoA biosynthesis; acetyl-CoA from acetate: step 2/2.</text>
</comment>
<dbReference type="Gene3D" id="3.40.50.10750">
    <property type="entry name" value="Isocitrate/Isopropylmalate dehydrogenase-like"/>
    <property type="match status" value="1"/>
</dbReference>
<reference evidence="12" key="1">
    <citation type="submission" date="2021-04" db="EMBL/GenBank/DDBJ databases">
        <title>Genome based classification of Actinospica acidithermotolerans sp. nov., an actinobacterium isolated from an Indonesian hot spring.</title>
        <authorList>
            <person name="Kusuma A.B."/>
            <person name="Putra K.E."/>
            <person name="Nafisah S."/>
            <person name="Loh J."/>
            <person name="Nouioui I."/>
            <person name="Goodfellow M."/>
        </authorList>
    </citation>
    <scope>NUCLEOTIDE SEQUENCE</scope>
    <source>
        <strain evidence="12">CSCA 57</strain>
    </source>
</reference>
<evidence type="ECO:0000313" key="12">
    <source>
        <dbReference type="EMBL" id="MBR7836427.1"/>
    </source>
</evidence>
<dbReference type="NCBIfam" id="TIGR00651">
    <property type="entry name" value="pta"/>
    <property type="match status" value="1"/>
</dbReference>
<dbReference type="Pfam" id="PF07085">
    <property type="entry name" value="DRTGG"/>
    <property type="match status" value="1"/>
</dbReference>
<evidence type="ECO:0000256" key="1">
    <source>
        <dbReference type="ARBA" id="ARBA00000705"/>
    </source>
</evidence>
<dbReference type="Proteomes" id="UP000675781">
    <property type="component" value="Unassembled WGS sequence"/>
</dbReference>
<dbReference type="RefSeq" id="WP_212530905.1">
    <property type="nucleotide sequence ID" value="NZ_JAGSOG010000141.1"/>
</dbReference>
<dbReference type="AlphaFoldDB" id="A0A941ISJ2"/>
<organism evidence="12 13">
    <name type="scientific">Actinospica durhamensis</name>
    <dbReference type="NCBI Taxonomy" id="1508375"/>
    <lineage>
        <taxon>Bacteria</taxon>
        <taxon>Bacillati</taxon>
        <taxon>Actinomycetota</taxon>
        <taxon>Actinomycetes</taxon>
        <taxon>Catenulisporales</taxon>
        <taxon>Actinospicaceae</taxon>
        <taxon>Actinospica</taxon>
    </lineage>
</organism>
<dbReference type="InterPro" id="IPR050500">
    <property type="entry name" value="Phos_Acetyltrans/Butyryltrans"/>
</dbReference>
<dbReference type="PANTHER" id="PTHR43356">
    <property type="entry name" value="PHOSPHATE ACETYLTRANSFERASE"/>
    <property type="match status" value="1"/>
</dbReference>
<dbReference type="InterPro" id="IPR002505">
    <property type="entry name" value="PTA_PTB"/>
</dbReference>
<protein>
    <recommendedName>
        <fullName evidence="4">Phosphate acetyltransferase</fullName>
        <ecNumber evidence="3">2.3.1.8</ecNumber>
    </recommendedName>
    <alternativeName>
        <fullName evidence="7">Phosphotransacetylase</fullName>
    </alternativeName>
</protein>
<dbReference type="InterPro" id="IPR027417">
    <property type="entry name" value="P-loop_NTPase"/>
</dbReference>
<dbReference type="NCBIfam" id="NF007233">
    <property type="entry name" value="PRK09653.1"/>
    <property type="match status" value="1"/>
</dbReference>
<proteinExistence type="predicted"/>
<dbReference type="Gene3D" id="3.40.50.300">
    <property type="entry name" value="P-loop containing nucleotide triphosphate hydrolases"/>
    <property type="match status" value="1"/>
</dbReference>
<feature type="region of interest" description="Disordered" evidence="9">
    <location>
        <begin position="727"/>
        <end position="761"/>
    </location>
</feature>
<feature type="domain" description="Phosphate acetyl/butaryl transferase" evidence="10">
    <location>
        <begin position="464"/>
        <end position="721"/>
    </location>
</feature>
<evidence type="ECO:0000259" key="10">
    <source>
        <dbReference type="Pfam" id="PF01515"/>
    </source>
</evidence>
<evidence type="ECO:0000256" key="6">
    <source>
        <dbReference type="ARBA" id="ARBA00023315"/>
    </source>
</evidence>
<name>A0A941ISJ2_9ACTN</name>
<evidence type="ECO:0000256" key="5">
    <source>
        <dbReference type="ARBA" id="ARBA00022679"/>
    </source>
</evidence>
<evidence type="ECO:0000256" key="4">
    <source>
        <dbReference type="ARBA" id="ARBA00021528"/>
    </source>
</evidence>
<comment type="catalytic activity">
    <reaction evidence="1">
        <text>acetyl-CoA + phosphate = acetyl phosphate + CoA</text>
        <dbReference type="Rhea" id="RHEA:19521"/>
        <dbReference type="ChEBI" id="CHEBI:22191"/>
        <dbReference type="ChEBI" id="CHEBI:43474"/>
        <dbReference type="ChEBI" id="CHEBI:57287"/>
        <dbReference type="ChEBI" id="CHEBI:57288"/>
        <dbReference type="EC" id="2.3.1.8"/>
    </reaction>
</comment>
<evidence type="ECO:0000313" key="13">
    <source>
        <dbReference type="Proteomes" id="UP000675781"/>
    </source>
</evidence>
<evidence type="ECO:0000256" key="7">
    <source>
        <dbReference type="ARBA" id="ARBA00031108"/>
    </source>
</evidence>
<evidence type="ECO:0000256" key="8">
    <source>
        <dbReference type="ARBA" id="ARBA00049955"/>
    </source>
</evidence>
<dbReference type="InterPro" id="IPR042112">
    <property type="entry name" value="P_AcTrfase_dom2"/>
</dbReference>